<evidence type="ECO:0008006" key="3">
    <source>
        <dbReference type="Google" id="ProtNLM"/>
    </source>
</evidence>
<keyword evidence="1" id="KW-0812">Transmembrane</keyword>
<accession>A0A6C0CTF5</accession>
<sequence length="201" mass="23558">MIKWLLYFLVFILITLIIGYLIREKCNNRVYPIVMEYAPTAINILDLGCGTCCTTKKLQKQGKKITALDIVDKGICMKPQLFNGKDIPFNKKHFDLGICSFVLHHTRTQKELLFELKRTCKKIIILEDTPETEKEWNYIRNHAESDWGKCIECFNNATDWERLLNLVGLKVIEKKTINKWYCPFSDKPFFYPVTCTAFICE</sequence>
<keyword evidence="1" id="KW-1133">Transmembrane helix</keyword>
<dbReference type="Pfam" id="PF13489">
    <property type="entry name" value="Methyltransf_23"/>
    <property type="match status" value="1"/>
</dbReference>
<evidence type="ECO:0000256" key="1">
    <source>
        <dbReference type="SAM" id="Phobius"/>
    </source>
</evidence>
<dbReference type="Gene3D" id="3.40.50.150">
    <property type="entry name" value="Vaccinia Virus protein VP39"/>
    <property type="match status" value="1"/>
</dbReference>
<protein>
    <recommendedName>
        <fullName evidence="3">Methyltransferase type 11 domain-containing protein</fullName>
    </recommendedName>
</protein>
<keyword evidence="1" id="KW-0472">Membrane</keyword>
<feature type="transmembrane region" description="Helical" evidence="1">
    <location>
        <begin position="6"/>
        <end position="22"/>
    </location>
</feature>
<dbReference type="EMBL" id="MN739479">
    <property type="protein sequence ID" value="QHT06994.1"/>
    <property type="molecule type" value="Genomic_DNA"/>
</dbReference>
<dbReference type="InterPro" id="IPR029063">
    <property type="entry name" value="SAM-dependent_MTases_sf"/>
</dbReference>
<reference evidence="2" key="1">
    <citation type="journal article" date="2020" name="Nature">
        <title>Giant virus diversity and host interactions through global metagenomics.</title>
        <authorList>
            <person name="Schulz F."/>
            <person name="Roux S."/>
            <person name="Paez-Espino D."/>
            <person name="Jungbluth S."/>
            <person name="Walsh D.A."/>
            <person name="Denef V.J."/>
            <person name="McMahon K.D."/>
            <person name="Konstantinidis K.T."/>
            <person name="Eloe-Fadrosh E.A."/>
            <person name="Kyrpides N.C."/>
            <person name="Woyke T."/>
        </authorList>
    </citation>
    <scope>NUCLEOTIDE SEQUENCE</scope>
    <source>
        <strain evidence="2">GVMAG-M-3300021962-46</strain>
    </source>
</reference>
<dbReference type="SUPFAM" id="SSF53335">
    <property type="entry name" value="S-adenosyl-L-methionine-dependent methyltransferases"/>
    <property type="match status" value="1"/>
</dbReference>
<dbReference type="AlphaFoldDB" id="A0A6C0CTF5"/>
<evidence type="ECO:0000313" key="2">
    <source>
        <dbReference type="EMBL" id="QHT06994.1"/>
    </source>
</evidence>
<name>A0A6C0CTF5_9ZZZZ</name>
<proteinExistence type="predicted"/>
<organism evidence="2">
    <name type="scientific">viral metagenome</name>
    <dbReference type="NCBI Taxonomy" id="1070528"/>
    <lineage>
        <taxon>unclassified sequences</taxon>
        <taxon>metagenomes</taxon>
        <taxon>organismal metagenomes</taxon>
    </lineage>
</organism>